<gene>
    <name evidence="4" type="ORF">JGI23_00976</name>
</gene>
<dbReference type="Proteomes" id="UP000199197">
    <property type="component" value="Unassembled WGS sequence"/>
</dbReference>
<accession>A0A0P1MY75</accession>
<evidence type="ECO:0000313" key="5">
    <source>
        <dbReference type="Proteomes" id="UP000199197"/>
    </source>
</evidence>
<dbReference type="SUPFAM" id="SSF53756">
    <property type="entry name" value="UDP-Glycosyltransferase/glycogen phosphorylase"/>
    <property type="match status" value="1"/>
</dbReference>
<dbReference type="Pfam" id="PF00534">
    <property type="entry name" value="Glycos_transf_1"/>
    <property type="match status" value="1"/>
</dbReference>
<dbReference type="GO" id="GO:0016757">
    <property type="term" value="F:glycosyltransferase activity"/>
    <property type="evidence" value="ECO:0007669"/>
    <property type="project" value="UniProtKB-KW"/>
</dbReference>
<keyword evidence="5" id="KW-1185">Reference proteome</keyword>
<evidence type="ECO:0000259" key="3">
    <source>
        <dbReference type="Pfam" id="PF00534"/>
    </source>
</evidence>
<sequence length="372" mass="43051">MSKKILIIFLGNIAHDSRSLKLVKSVKNWGFQVEVICSVEPGEIAIKNPEIKYVKLKKWSKAIFKIIEFYLKSFRLAINSHPDWVIASDLFALPIAWLVSFKKGTKLIYDSREFYSSLASTSKHKFKQNFIYIFEKFFASKSFIILTVNQSIKNFLSRKFKSKPIIVVRNLPTIADIGNREFRVNINLPDITLIYLGHFHPGRGFQIYFDLLKKLQDEGVKSKLLFIGKGELKEKLEKEIINRGLSESVIVTGPYSPNQSIKLPATTKPIGLCLIEPLSLSYIYSLPNKIFEYMKNSIPFVASDFPEIREIVEKYQVGVLANPQNFEEIYSSVKKLIDDTFLYLKLRENCRKALLELNWENEVKKLYEILRA</sequence>
<name>A0A0P1MY75_9BACT</name>
<dbReference type="Gene3D" id="3.40.50.2000">
    <property type="entry name" value="Glycogen Phosphorylase B"/>
    <property type="match status" value="2"/>
</dbReference>
<dbReference type="PANTHER" id="PTHR12526:SF629">
    <property type="entry name" value="TEICHURONIC ACID BIOSYNTHESIS GLYCOSYLTRANSFERASE TUAH-RELATED"/>
    <property type="match status" value="1"/>
</dbReference>
<reference evidence="5" key="1">
    <citation type="submission" date="2015-11" db="EMBL/GenBank/DDBJ databases">
        <authorList>
            <person name="Varghese N."/>
        </authorList>
    </citation>
    <scope>NUCLEOTIDE SEQUENCE [LARGE SCALE GENOMIC DNA]</scope>
    <source>
        <strain evidence="5">JGI-23</strain>
    </source>
</reference>
<dbReference type="AlphaFoldDB" id="A0A0P1MY75"/>
<dbReference type="PANTHER" id="PTHR12526">
    <property type="entry name" value="GLYCOSYLTRANSFERASE"/>
    <property type="match status" value="1"/>
</dbReference>
<protein>
    <submittedName>
        <fullName evidence="4">Glycosyltransferase involved in cell wall bisynthesis</fullName>
    </submittedName>
</protein>
<dbReference type="InterPro" id="IPR001296">
    <property type="entry name" value="Glyco_trans_1"/>
</dbReference>
<evidence type="ECO:0000256" key="1">
    <source>
        <dbReference type="ARBA" id="ARBA00022676"/>
    </source>
</evidence>
<evidence type="ECO:0000313" key="4">
    <source>
        <dbReference type="EMBL" id="CUT01062.1"/>
    </source>
</evidence>
<feature type="domain" description="Glycosyl transferase family 1" evidence="3">
    <location>
        <begin position="182"/>
        <end position="352"/>
    </location>
</feature>
<dbReference type="EMBL" id="CZVW01000008">
    <property type="protein sequence ID" value="CUT01062.1"/>
    <property type="molecule type" value="Genomic_DNA"/>
</dbReference>
<proteinExistence type="predicted"/>
<keyword evidence="1" id="KW-0328">Glycosyltransferase</keyword>
<organism evidence="4 5">
    <name type="scientific">Candidatus Chryseopegocella kryptomonas</name>
    <dbReference type="NCBI Taxonomy" id="1633643"/>
    <lineage>
        <taxon>Bacteria</taxon>
        <taxon>Pseudomonadati</taxon>
        <taxon>Candidatus Kryptoniota</taxon>
        <taxon>Candidatus Chryseopegocella</taxon>
    </lineage>
</organism>
<dbReference type="OrthoDB" id="9813214at2"/>
<keyword evidence="2 4" id="KW-0808">Transferase</keyword>
<evidence type="ECO:0000256" key="2">
    <source>
        <dbReference type="ARBA" id="ARBA00022679"/>
    </source>
</evidence>
<dbReference type="RefSeq" id="WP_092349354.1">
    <property type="nucleotide sequence ID" value="NZ_CZVW01000008.1"/>
</dbReference>